<gene>
    <name evidence="3" type="ORF">F7D14_01965</name>
</gene>
<feature type="domain" description="HPP transmembrane region" evidence="2">
    <location>
        <begin position="8"/>
        <end position="156"/>
    </location>
</feature>
<dbReference type="KEGG" id="mpar:F7D14_01965"/>
<keyword evidence="1" id="KW-1133">Transmembrane helix</keyword>
<evidence type="ECO:0000256" key="1">
    <source>
        <dbReference type="SAM" id="Phobius"/>
    </source>
</evidence>
<protein>
    <submittedName>
        <fullName evidence="3">HPP family protein</fullName>
    </submittedName>
</protein>
<sequence length="189" mass="19325">MSRRIARAAAPALLSALVMGLVGLLAVLVRQPWLFPSLGPTIFLLATSPADPAARPWNVFLGHAIGVAAGFGALFLFGAQETPSVFAADAVSMSRAAATALAVGATMLLQTLSDAKHPPAAATTMLITLGGMPASWLTAAAVAVGVALVMALGYALPCAARHLRKKSGLPKEPANLKAIRALISANRIR</sequence>
<dbReference type="EMBL" id="CP044331">
    <property type="protein sequence ID" value="QGM96372.1"/>
    <property type="molecule type" value="Genomic_DNA"/>
</dbReference>
<dbReference type="AlphaFoldDB" id="A0A6B8M258"/>
<proteinExistence type="predicted"/>
<feature type="transmembrane region" description="Helical" evidence="1">
    <location>
        <begin position="57"/>
        <end position="78"/>
    </location>
</feature>
<accession>A0A6B8M258</accession>
<feature type="transmembrane region" description="Helical" evidence="1">
    <location>
        <begin position="12"/>
        <end position="29"/>
    </location>
</feature>
<reference evidence="3 4" key="1">
    <citation type="submission" date="2019-09" db="EMBL/GenBank/DDBJ databases">
        <title>Isolation and complete genome sequencing of Methylocystis species.</title>
        <authorList>
            <person name="Rumah B.L."/>
            <person name="Stead C.E."/>
            <person name="Stevens B.C."/>
            <person name="Minton N.P."/>
            <person name="Grosse-Honebrink A."/>
            <person name="Zhang Y."/>
        </authorList>
    </citation>
    <scope>NUCLEOTIDE SEQUENCE [LARGE SCALE GENOMIC DNA]</scope>
    <source>
        <strain evidence="3 4">BRCS2</strain>
    </source>
</reference>
<evidence type="ECO:0000313" key="3">
    <source>
        <dbReference type="EMBL" id="QGM96372.1"/>
    </source>
</evidence>
<dbReference type="RefSeq" id="WP_016920216.1">
    <property type="nucleotide sequence ID" value="NZ_CP044331.1"/>
</dbReference>
<keyword evidence="4" id="KW-1185">Reference proteome</keyword>
<feature type="transmembrane region" description="Helical" evidence="1">
    <location>
        <begin position="134"/>
        <end position="156"/>
    </location>
</feature>
<organism evidence="3 4">
    <name type="scientific">Methylocystis parvus</name>
    <dbReference type="NCBI Taxonomy" id="134"/>
    <lineage>
        <taxon>Bacteria</taxon>
        <taxon>Pseudomonadati</taxon>
        <taxon>Pseudomonadota</taxon>
        <taxon>Alphaproteobacteria</taxon>
        <taxon>Hyphomicrobiales</taxon>
        <taxon>Methylocystaceae</taxon>
        <taxon>Methylocystis</taxon>
    </lineage>
</organism>
<dbReference type="InterPro" id="IPR058581">
    <property type="entry name" value="TM_HPP"/>
</dbReference>
<keyword evidence="1" id="KW-0472">Membrane</keyword>
<feature type="transmembrane region" description="Helical" evidence="1">
    <location>
        <begin position="90"/>
        <end position="109"/>
    </location>
</feature>
<dbReference type="Proteomes" id="UP000422569">
    <property type="component" value="Chromosome"/>
</dbReference>
<evidence type="ECO:0000313" key="4">
    <source>
        <dbReference type="Proteomes" id="UP000422569"/>
    </source>
</evidence>
<name>A0A6B8M258_9HYPH</name>
<keyword evidence="1" id="KW-0812">Transmembrane</keyword>
<evidence type="ECO:0000259" key="2">
    <source>
        <dbReference type="Pfam" id="PF04982"/>
    </source>
</evidence>
<dbReference type="Pfam" id="PF04982">
    <property type="entry name" value="TM_HPP"/>
    <property type="match status" value="1"/>
</dbReference>